<dbReference type="GO" id="GO:0015031">
    <property type="term" value="P:protein transport"/>
    <property type="evidence" value="ECO:0007669"/>
    <property type="project" value="UniProtKB-KW"/>
</dbReference>
<organism evidence="9 10">
    <name type="scientific">Spirochaeta africana (strain ATCC 700263 / DSM 8902 / Z-7692)</name>
    <dbReference type="NCBI Taxonomy" id="889378"/>
    <lineage>
        <taxon>Bacteria</taxon>
        <taxon>Pseudomonadati</taxon>
        <taxon>Spirochaetota</taxon>
        <taxon>Spirochaetia</taxon>
        <taxon>Spirochaetales</taxon>
        <taxon>Spirochaetaceae</taxon>
        <taxon>Spirochaeta</taxon>
    </lineage>
</organism>
<evidence type="ECO:0000256" key="3">
    <source>
        <dbReference type="ARBA" id="ARBA00022475"/>
    </source>
</evidence>
<dbReference type="RefSeq" id="WP_014455999.1">
    <property type="nucleotide sequence ID" value="NC_017098.1"/>
</dbReference>
<keyword evidence="10" id="KW-1185">Reference proteome</keyword>
<dbReference type="GO" id="GO:0022857">
    <property type="term" value="F:transmembrane transporter activity"/>
    <property type="evidence" value="ECO:0007669"/>
    <property type="project" value="InterPro"/>
</dbReference>
<comment type="similarity">
    <text evidence="2 7">Belongs to the ExbD/TolR family.</text>
</comment>
<evidence type="ECO:0000313" key="9">
    <source>
        <dbReference type="EMBL" id="AFG38016.1"/>
    </source>
</evidence>
<dbReference type="Pfam" id="PF02472">
    <property type="entry name" value="ExbD"/>
    <property type="match status" value="1"/>
</dbReference>
<dbReference type="KEGG" id="sfc:Spiaf_1965"/>
<dbReference type="Proteomes" id="UP000007383">
    <property type="component" value="Chromosome"/>
</dbReference>
<evidence type="ECO:0000256" key="2">
    <source>
        <dbReference type="ARBA" id="ARBA00005811"/>
    </source>
</evidence>
<keyword evidence="4 7" id="KW-0812">Transmembrane</keyword>
<evidence type="ECO:0000256" key="6">
    <source>
        <dbReference type="ARBA" id="ARBA00023136"/>
    </source>
</evidence>
<evidence type="ECO:0000256" key="7">
    <source>
        <dbReference type="RuleBase" id="RU003879"/>
    </source>
</evidence>
<reference evidence="10" key="1">
    <citation type="journal article" date="2013" name="Stand. Genomic Sci.">
        <title>Complete genome sequence of the halophilic bacterium Spirochaeta africana type strain (Z-7692(T)) from the alkaline Lake Magadi in the East African Rift.</title>
        <authorList>
            <person name="Liolos K."/>
            <person name="Abt B."/>
            <person name="Scheuner C."/>
            <person name="Teshima H."/>
            <person name="Held B."/>
            <person name="Lapidus A."/>
            <person name="Nolan M."/>
            <person name="Lucas S."/>
            <person name="Deshpande S."/>
            <person name="Cheng J.F."/>
            <person name="Tapia R."/>
            <person name="Goodwin L.A."/>
            <person name="Pitluck S."/>
            <person name="Pagani I."/>
            <person name="Ivanova N."/>
            <person name="Mavromatis K."/>
            <person name="Mikhailova N."/>
            <person name="Huntemann M."/>
            <person name="Pati A."/>
            <person name="Chen A."/>
            <person name="Palaniappan K."/>
            <person name="Land M."/>
            <person name="Rohde M."/>
            <person name="Tindall B.J."/>
            <person name="Detter J.C."/>
            <person name="Goker M."/>
            <person name="Bristow J."/>
            <person name="Eisen J.A."/>
            <person name="Markowitz V."/>
            <person name="Hugenholtz P."/>
            <person name="Woyke T."/>
            <person name="Klenk H.P."/>
            <person name="Kyrpides N.C."/>
        </authorList>
    </citation>
    <scope>NUCLEOTIDE SEQUENCE</scope>
    <source>
        <strain evidence="10">ATCC 700263 / DSM 8902 / Z-7692</strain>
    </source>
</reference>
<keyword evidence="7" id="KW-0813">Transport</keyword>
<keyword evidence="6 8" id="KW-0472">Membrane</keyword>
<accession>H9UKH3</accession>
<feature type="transmembrane region" description="Helical" evidence="8">
    <location>
        <begin position="21"/>
        <end position="43"/>
    </location>
</feature>
<proteinExistence type="inferred from homology"/>
<dbReference type="STRING" id="889378.Spiaf_1965"/>
<dbReference type="EMBL" id="CP003282">
    <property type="protein sequence ID" value="AFG38016.1"/>
    <property type="molecule type" value="Genomic_DNA"/>
</dbReference>
<evidence type="ECO:0000256" key="4">
    <source>
        <dbReference type="ARBA" id="ARBA00022692"/>
    </source>
</evidence>
<evidence type="ECO:0000256" key="5">
    <source>
        <dbReference type="ARBA" id="ARBA00022989"/>
    </source>
</evidence>
<keyword evidence="7" id="KW-0653">Protein transport</keyword>
<dbReference type="OrthoDB" id="9793581at2"/>
<dbReference type="PATRIC" id="fig|889378.3.peg.1952"/>
<dbReference type="GO" id="GO:0005886">
    <property type="term" value="C:plasma membrane"/>
    <property type="evidence" value="ECO:0007669"/>
    <property type="project" value="UniProtKB-SubCell"/>
</dbReference>
<evidence type="ECO:0000256" key="8">
    <source>
        <dbReference type="SAM" id="Phobius"/>
    </source>
</evidence>
<protein>
    <submittedName>
        <fullName evidence="9">Biopolymer transport protein</fullName>
    </submittedName>
</protein>
<dbReference type="eggNOG" id="COG0848">
    <property type="taxonomic scope" value="Bacteria"/>
</dbReference>
<dbReference type="InterPro" id="IPR003400">
    <property type="entry name" value="ExbD"/>
</dbReference>
<keyword evidence="3" id="KW-1003">Cell membrane</keyword>
<keyword evidence="5 8" id="KW-1133">Transmembrane helix</keyword>
<dbReference type="Gene3D" id="3.30.420.270">
    <property type="match status" value="1"/>
</dbReference>
<name>H9UKH3_SPIAZ</name>
<evidence type="ECO:0000256" key="1">
    <source>
        <dbReference type="ARBA" id="ARBA00004162"/>
    </source>
</evidence>
<sequence>MQFRRRLQPNANVDLVPMIDVVFQLVVFFMVSSTFVMTPGIALNLPESGSAESIVTTPTVVTVVGPGEYYVNRDQYSLEGLQEHFARLDQAWPEGEPRGIVVEGDRETSYESIVQVLDVLRRNNFRGVSLRTREAQ</sequence>
<evidence type="ECO:0000313" key="10">
    <source>
        <dbReference type="Proteomes" id="UP000007383"/>
    </source>
</evidence>
<dbReference type="HOGENOM" id="CLU_085305_3_5_12"/>
<gene>
    <name evidence="9" type="ordered locus">Spiaf_1965</name>
</gene>
<dbReference type="PANTHER" id="PTHR30558">
    <property type="entry name" value="EXBD MEMBRANE COMPONENT OF PMF-DRIVEN MACROMOLECULE IMPORT SYSTEM"/>
    <property type="match status" value="1"/>
</dbReference>
<dbReference type="AlphaFoldDB" id="H9UKH3"/>
<comment type="subcellular location">
    <subcellularLocation>
        <location evidence="1">Cell membrane</location>
        <topology evidence="1">Single-pass membrane protein</topology>
    </subcellularLocation>
    <subcellularLocation>
        <location evidence="7">Cell membrane</location>
        <topology evidence="7">Single-pass type II membrane protein</topology>
    </subcellularLocation>
</comment>